<keyword evidence="2" id="KW-1185">Reference proteome</keyword>
<dbReference type="EMBL" id="WJQU01000001">
    <property type="protein sequence ID" value="KAJ6648387.1"/>
    <property type="molecule type" value="Genomic_DNA"/>
</dbReference>
<dbReference type="AlphaFoldDB" id="A0A9Q0NEE1"/>
<reference evidence="1" key="1">
    <citation type="submission" date="2022-07" db="EMBL/GenBank/DDBJ databases">
        <authorList>
            <person name="Trinca V."/>
            <person name="Uliana J.V.C."/>
            <person name="Torres T.T."/>
            <person name="Ward R.J."/>
            <person name="Monesi N."/>
        </authorList>
    </citation>
    <scope>NUCLEOTIDE SEQUENCE</scope>
    <source>
        <strain evidence="1">HSMRA1968</strain>
        <tissue evidence="1">Whole embryos</tissue>
    </source>
</reference>
<protein>
    <submittedName>
        <fullName evidence="1">Uncharacterized protein</fullName>
    </submittedName>
</protein>
<gene>
    <name evidence="1" type="ORF">Bhyg_03615</name>
</gene>
<sequence length="123" mass="13734">MNLQYDDFDKIICLIYPTTDLTHSILKFLCSKHQKQCHSYLNVKMIEKSSSHSSSQNICIQSVWHRNRNSLAANQRPPFQFGYISIQPRVGSTTGLVALVSSGYSTGALGTCLSLPSVITYCE</sequence>
<evidence type="ECO:0000313" key="2">
    <source>
        <dbReference type="Proteomes" id="UP001151699"/>
    </source>
</evidence>
<dbReference type="Proteomes" id="UP001151699">
    <property type="component" value="Chromosome A"/>
</dbReference>
<comment type="caution">
    <text evidence="1">The sequence shown here is derived from an EMBL/GenBank/DDBJ whole genome shotgun (WGS) entry which is preliminary data.</text>
</comment>
<accession>A0A9Q0NEE1</accession>
<organism evidence="1 2">
    <name type="scientific">Pseudolycoriella hygida</name>
    <dbReference type="NCBI Taxonomy" id="35572"/>
    <lineage>
        <taxon>Eukaryota</taxon>
        <taxon>Metazoa</taxon>
        <taxon>Ecdysozoa</taxon>
        <taxon>Arthropoda</taxon>
        <taxon>Hexapoda</taxon>
        <taxon>Insecta</taxon>
        <taxon>Pterygota</taxon>
        <taxon>Neoptera</taxon>
        <taxon>Endopterygota</taxon>
        <taxon>Diptera</taxon>
        <taxon>Nematocera</taxon>
        <taxon>Sciaroidea</taxon>
        <taxon>Sciaridae</taxon>
        <taxon>Pseudolycoriella</taxon>
    </lineage>
</organism>
<evidence type="ECO:0000313" key="1">
    <source>
        <dbReference type="EMBL" id="KAJ6648387.1"/>
    </source>
</evidence>
<proteinExistence type="predicted"/>
<name>A0A9Q0NEE1_9DIPT</name>